<accession>A0A916DVE6</accession>
<sequence>MKRLKLDDFKSKNLKKDDQAATDKLLGQVLGDCHDHKVQADFAR</sequence>
<keyword evidence="2" id="KW-1185">Reference proteome</keyword>
<gene>
    <name evidence="1" type="ORF">AsAng_0043860</name>
</gene>
<organism evidence="1 2">
    <name type="scientific">Aureispira anguillae</name>
    <dbReference type="NCBI Taxonomy" id="2864201"/>
    <lineage>
        <taxon>Bacteria</taxon>
        <taxon>Pseudomonadati</taxon>
        <taxon>Bacteroidota</taxon>
        <taxon>Saprospiria</taxon>
        <taxon>Saprospirales</taxon>
        <taxon>Saprospiraceae</taxon>
        <taxon>Aureispira</taxon>
    </lineage>
</organism>
<dbReference type="EMBL" id="AP026867">
    <property type="protein sequence ID" value="BDS13647.1"/>
    <property type="molecule type" value="Genomic_DNA"/>
</dbReference>
<reference evidence="1" key="1">
    <citation type="submission" date="2022-09" db="EMBL/GenBank/DDBJ databases">
        <title>Aureispira anguillicida sp. nov., isolated from Leptocephalus of Japanese eel Anguilla japonica.</title>
        <authorList>
            <person name="Yuasa K."/>
            <person name="Mekata T."/>
            <person name="Ikunari K."/>
        </authorList>
    </citation>
    <scope>NUCLEOTIDE SEQUENCE</scope>
    <source>
        <strain evidence="1">EL160426</strain>
    </source>
</reference>
<proteinExistence type="predicted"/>
<dbReference type="KEGG" id="aup:AsAng_0043860"/>
<evidence type="ECO:0000313" key="2">
    <source>
        <dbReference type="Proteomes" id="UP001060919"/>
    </source>
</evidence>
<dbReference type="Proteomes" id="UP001060919">
    <property type="component" value="Chromosome"/>
</dbReference>
<protein>
    <submittedName>
        <fullName evidence="1">Uncharacterized protein</fullName>
    </submittedName>
</protein>
<dbReference type="AlphaFoldDB" id="A0A916DVE6"/>
<name>A0A916DVE6_9BACT</name>
<evidence type="ECO:0000313" key="1">
    <source>
        <dbReference type="EMBL" id="BDS13647.1"/>
    </source>
</evidence>
<dbReference type="RefSeq" id="WP_264788903.1">
    <property type="nucleotide sequence ID" value="NZ_AP026867.1"/>
</dbReference>